<evidence type="ECO:0000256" key="6">
    <source>
        <dbReference type="ARBA" id="ARBA00023136"/>
    </source>
</evidence>
<dbReference type="Gene3D" id="1.10.510.10">
    <property type="entry name" value="Transferase(Phosphotransferase) domain 1"/>
    <property type="match status" value="1"/>
</dbReference>
<dbReference type="GO" id="GO:0012505">
    <property type="term" value="C:endomembrane system"/>
    <property type="evidence" value="ECO:0007669"/>
    <property type="project" value="UniProtKB-SubCell"/>
</dbReference>
<keyword evidence="3" id="KW-0732">Signal</keyword>
<dbReference type="Pfam" id="PF07714">
    <property type="entry name" value="PK_Tyr_Ser-Thr"/>
    <property type="match status" value="1"/>
</dbReference>
<keyword evidence="4" id="KW-0677">Repeat</keyword>
<dbReference type="SUPFAM" id="SSF52058">
    <property type="entry name" value="L domain-like"/>
    <property type="match status" value="1"/>
</dbReference>
<dbReference type="InterPro" id="IPR032675">
    <property type="entry name" value="LRR_dom_sf"/>
</dbReference>
<keyword evidence="2 9" id="KW-0812">Transmembrane</keyword>
<evidence type="ECO:0000313" key="12">
    <source>
        <dbReference type="RefSeq" id="XP_021841617.1"/>
    </source>
</evidence>
<dbReference type="RefSeq" id="XP_021841617.1">
    <property type="nucleotide sequence ID" value="XM_021985925.2"/>
</dbReference>
<dbReference type="GO" id="GO:0005524">
    <property type="term" value="F:ATP binding"/>
    <property type="evidence" value="ECO:0007669"/>
    <property type="project" value="InterPro"/>
</dbReference>
<feature type="region of interest" description="Disordered" evidence="8">
    <location>
        <begin position="181"/>
        <end position="278"/>
    </location>
</feature>
<dbReference type="PANTHER" id="PTHR46084">
    <property type="entry name" value="PROTEIN MALE DISCOVERER 2"/>
    <property type="match status" value="1"/>
</dbReference>
<keyword evidence="5 9" id="KW-1133">Transmembrane helix</keyword>
<feature type="compositionally biased region" description="Basic and acidic residues" evidence="8">
    <location>
        <begin position="192"/>
        <end position="207"/>
    </location>
</feature>
<feature type="compositionally biased region" description="Pro residues" evidence="8">
    <location>
        <begin position="235"/>
        <end position="244"/>
    </location>
</feature>
<dbReference type="OrthoDB" id="291737at2759"/>
<organism evidence="11 12">
    <name type="scientific">Spinacia oleracea</name>
    <name type="common">Spinach</name>
    <dbReference type="NCBI Taxonomy" id="3562"/>
    <lineage>
        <taxon>Eukaryota</taxon>
        <taxon>Viridiplantae</taxon>
        <taxon>Streptophyta</taxon>
        <taxon>Embryophyta</taxon>
        <taxon>Tracheophyta</taxon>
        <taxon>Spermatophyta</taxon>
        <taxon>Magnoliopsida</taxon>
        <taxon>eudicotyledons</taxon>
        <taxon>Gunneridae</taxon>
        <taxon>Pentapetalae</taxon>
        <taxon>Caryophyllales</taxon>
        <taxon>Chenopodiaceae</taxon>
        <taxon>Chenopodioideae</taxon>
        <taxon>Anserineae</taxon>
        <taxon>Spinacia</taxon>
    </lineage>
</organism>
<dbReference type="AlphaFoldDB" id="A0A9R0I2J4"/>
<feature type="transmembrane region" description="Helical" evidence="9">
    <location>
        <begin position="285"/>
        <end position="309"/>
    </location>
</feature>
<dbReference type="GeneID" id="110781873"/>
<dbReference type="FunFam" id="3.80.10.10:FF:000129">
    <property type="entry name" value="Leucine-rich repeat receptor-like kinase"/>
    <property type="match status" value="1"/>
</dbReference>
<keyword evidence="1" id="KW-0433">Leucine-rich repeat</keyword>
<dbReference type="FunFam" id="3.30.200.20:FF:000489">
    <property type="entry name" value="Inactive receptor-like serine/threonine-protein kinase"/>
    <property type="match status" value="1"/>
</dbReference>
<dbReference type="InterPro" id="IPR011009">
    <property type="entry name" value="Kinase-like_dom_sf"/>
</dbReference>
<evidence type="ECO:0000256" key="5">
    <source>
        <dbReference type="ARBA" id="ARBA00022989"/>
    </source>
</evidence>
<reference evidence="11" key="1">
    <citation type="journal article" date="2021" name="Nat. Commun.">
        <title>Genomic analyses provide insights into spinach domestication and the genetic basis of agronomic traits.</title>
        <authorList>
            <person name="Cai X."/>
            <person name="Sun X."/>
            <person name="Xu C."/>
            <person name="Sun H."/>
            <person name="Wang X."/>
            <person name="Ge C."/>
            <person name="Zhang Z."/>
            <person name="Wang Q."/>
            <person name="Fei Z."/>
            <person name="Jiao C."/>
            <person name="Wang Q."/>
        </authorList>
    </citation>
    <scope>NUCLEOTIDE SEQUENCE [LARGE SCALE GENOMIC DNA]</scope>
    <source>
        <strain evidence="11">cv. Varoflay</strain>
    </source>
</reference>
<comment type="subcellular location">
    <subcellularLocation>
        <location evidence="7">Endomembrane system</location>
        <topology evidence="7">Single-pass type I membrane protein</topology>
    </subcellularLocation>
</comment>
<sequence>MNDYWWTNVFLTWSILLFIGIFQLNSFFCWSLNHEGIALLKFREKVVNDPYGALTSWKQENGEANPCSWFGIGCVGGHVVSLNLKNLCLEGTLAPELQHLLYIKTIILRNNSFSGFIPGEYRNLNELELLDLGYNSFCEPIRHDFEHNIQILSFENNGLPCHISPDLKDTTRPEVEDNNQLSASVEVPLYPRHNDHSRILQDRHQSRTEGSTRQPITTDETHAATSPDGRASPFEPRPSPPASPEPDFFDIPGRNVTNESQPPPTLPQPPPPRSSPRAARPRGNLLIIVAGTVGGFIALILVGLLLFLLRGNRIRKATGLSGQLKRAFVAGNDRSDGLNSDKPSFIEGMPNLKRSELVTACEDFSNVIGSSSIGTIYKGTFSNGVEIAAISLVATSAKDWSRNLETQFRKKIETLSKVNHKNFVNILGYCEEEEPFTRMMVFEYAPNGSLFEHLHVREAEHLDWRMRLRVIMGMAYCLEHMHQLTPPVTHPNLNSSAVNLSEDYAAKISDFCFWNEVAAPRVQPLAIGMSGLSITSVSPESNVYSFGLLLLEIMTGRIPLSLENNSIDNWVSEYMSGEQPLQEMVDPMLRSFKAEQLDQISEVTRKCLHSEQHRPTMIEVTARLKEITGVIQDKAVPRFSSLWWTELDTRSVNGT</sequence>
<evidence type="ECO:0000256" key="8">
    <source>
        <dbReference type="SAM" id="MobiDB-lite"/>
    </source>
</evidence>
<feature type="compositionally biased region" description="Pro residues" evidence="8">
    <location>
        <begin position="261"/>
        <end position="274"/>
    </location>
</feature>
<dbReference type="KEGG" id="soe:110781873"/>
<keyword evidence="11" id="KW-1185">Reference proteome</keyword>
<dbReference type="Gene3D" id="3.80.10.10">
    <property type="entry name" value="Ribonuclease Inhibitor"/>
    <property type="match status" value="1"/>
</dbReference>
<protein>
    <submittedName>
        <fullName evidence="12">Probable inactive receptor-like protein kinase At3g56050</fullName>
    </submittedName>
</protein>
<evidence type="ECO:0000256" key="4">
    <source>
        <dbReference type="ARBA" id="ARBA00022737"/>
    </source>
</evidence>
<dbReference type="SUPFAM" id="SSF56112">
    <property type="entry name" value="Protein kinase-like (PK-like)"/>
    <property type="match status" value="1"/>
</dbReference>
<evidence type="ECO:0000256" key="9">
    <source>
        <dbReference type="SAM" id="Phobius"/>
    </source>
</evidence>
<dbReference type="PANTHER" id="PTHR46084:SF4">
    <property type="entry name" value="PROTEIN KINASE DOMAIN-CONTAINING PROTEIN"/>
    <property type="match status" value="1"/>
</dbReference>
<evidence type="ECO:0000256" key="1">
    <source>
        <dbReference type="ARBA" id="ARBA00022614"/>
    </source>
</evidence>
<gene>
    <name evidence="12" type="primary">LOC110781873</name>
</gene>
<feature type="transmembrane region" description="Helical" evidence="9">
    <location>
        <begin position="12"/>
        <end position="33"/>
    </location>
</feature>
<evidence type="ECO:0000256" key="7">
    <source>
        <dbReference type="ARBA" id="ARBA00046288"/>
    </source>
</evidence>
<feature type="compositionally biased region" description="Polar residues" evidence="8">
    <location>
        <begin position="208"/>
        <end position="218"/>
    </location>
</feature>
<keyword evidence="6 9" id="KW-0472">Membrane</keyword>
<evidence type="ECO:0000259" key="10">
    <source>
        <dbReference type="PROSITE" id="PS50011"/>
    </source>
</evidence>
<evidence type="ECO:0000256" key="2">
    <source>
        <dbReference type="ARBA" id="ARBA00022692"/>
    </source>
</evidence>
<dbReference type="InterPro" id="IPR001245">
    <property type="entry name" value="Ser-Thr/Tyr_kinase_cat_dom"/>
</dbReference>
<dbReference type="InterPro" id="IPR000719">
    <property type="entry name" value="Prot_kinase_dom"/>
</dbReference>
<dbReference type="Pfam" id="PF08263">
    <property type="entry name" value="LRRNT_2"/>
    <property type="match status" value="1"/>
</dbReference>
<evidence type="ECO:0000313" key="11">
    <source>
        <dbReference type="Proteomes" id="UP000813463"/>
    </source>
</evidence>
<dbReference type="Gene3D" id="3.30.200.20">
    <property type="entry name" value="Phosphorylase Kinase, domain 1"/>
    <property type="match status" value="1"/>
</dbReference>
<dbReference type="PROSITE" id="PS50011">
    <property type="entry name" value="PROTEIN_KINASE_DOM"/>
    <property type="match status" value="1"/>
</dbReference>
<dbReference type="InterPro" id="IPR013210">
    <property type="entry name" value="LRR_N_plant-typ"/>
</dbReference>
<accession>A0A9R0I2J4</accession>
<evidence type="ECO:0000256" key="3">
    <source>
        <dbReference type="ARBA" id="ARBA00022729"/>
    </source>
</evidence>
<feature type="domain" description="Protein kinase" evidence="10">
    <location>
        <begin position="362"/>
        <end position="627"/>
    </location>
</feature>
<reference evidence="12" key="2">
    <citation type="submission" date="2025-08" db="UniProtKB">
        <authorList>
            <consortium name="RefSeq"/>
        </authorList>
    </citation>
    <scope>IDENTIFICATION</scope>
    <source>
        <tissue evidence="12">Leaf</tissue>
    </source>
</reference>
<dbReference type="Proteomes" id="UP000813463">
    <property type="component" value="Chromosome 1"/>
</dbReference>
<proteinExistence type="predicted"/>
<name>A0A9R0I2J4_SPIOL</name>
<dbReference type="GO" id="GO:0004672">
    <property type="term" value="F:protein kinase activity"/>
    <property type="evidence" value="ECO:0007669"/>
    <property type="project" value="InterPro"/>
</dbReference>